<accession>A0A939HHG6</accession>
<dbReference type="EMBL" id="JAFNLL010000025">
    <property type="protein sequence ID" value="MBO1268540.1"/>
    <property type="molecule type" value="Genomic_DNA"/>
</dbReference>
<gene>
    <name evidence="5" type="ORF">J1902_11220</name>
</gene>
<evidence type="ECO:0000313" key="5">
    <source>
        <dbReference type="EMBL" id="MBO1268540.1"/>
    </source>
</evidence>
<feature type="region of interest" description="Disordered" evidence="3">
    <location>
        <begin position="212"/>
        <end position="249"/>
    </location>
</feature>
<evidence type="ECO:0000259" key="4">
    <source>
        <dbReference type="SMART" id="SM00563"/>
    </source>
</evidence>
<feature type="domain" description="Phospholipid/glycerol acyltransferase" evidence="4">
    <location>
        <begin position="44"/>
        <end position="153"/>
    </location>
</feature>
<dbReference type="InterPro" id="IPR002123">
    <property type="entry name" value="Plipid/glycerol_acylTrfase"/>
</dbReference>
<evidence type="ECO:0000313" key="6">
    <source>
        <dbReference type="Proteomes" id="UP000664164"/>
    </source>
</evidence>
<sequence length="249" mass="26601">MVTEQALPASWTRFWSRPVGWLIDHAIYRTSVTGRANVPAAGPVIFAGNHISMLDGPVMFGASPRPMHILVKKEMFTGFLGRVLRGSGQIPVDRAGDRAALHLGKRLLDAGRCVGILPEGTRGSGTAESIGSGVAWLALNSGATVIPVAILGTRTGNEHRDHIPGPGRRLHVSFGEPLTVQRRNGEPGRVSMDRAAAEIRDALAKHVRDAIHTTGQDLPQDPVPRSTHSAAPSKSSSRDAGRPPQRKVQ</sequence>
<proteinExistence type="predicted"/>
<evidence type="ECO:0000256" key="3">
    <source>
        <dbReference type="SAM" id="MobiDB-lite"/>
    </source>
</evidence>
<dbReference type="GO" id="GO:0003841">
    <property type="term" value="F:1-acylglycerol-3-phosphate O-acyltransferase activity"/>
    <property type="evidence" value="ECO:0007669"/>
    <property type="project" value="TreeGrafter"/>
</dbReference>
<reference evidence="5" key="1">
    <citation type="submission" date="2021-03" db="EMBL/GenBank/DDBJ databases">
        <title>A new species, PO-11, isolated from a karst cave deposit.</title>
        <authorList>
            <person name="Zhaoxiaoyong W."/>
        </authorList>
    </citation>
    <scope>NUCLEOTIDE SEQUENCE</scope>
    <source>
        <strain evidence="5">PO-11</strain>
    </source>
</reference>
<dbReference type="SUPFAM" id="SSF69593">
    <property type="entry name" value="Glycerol-3-phosphate (1)-acyltransferase"/>
    <property type="match status" value="1"/>
</dbReference>
<keyword evidence="6" id="KW-1185">Reference proteome</keyword>
<organism evidence="5 6">
    <name type="scientific">Arthrobacter cavernae</name>
    <dbReference type="NCBI Taxonomy" id="2817681"/>
    <lineage>
        <taxon>Bacteria</taxon>
        <taxon>Bacillati</taxon>
        <taxon>Actinomycetota</taxon>
        <taxon>Actinomycetes</taxon>
        <taxon>Micrococcales</taxon>
        <taxon>Micrococcaceae</taxon>
        <taxon>Arthrobacter</taxon>
    </lineage>
</organism>
<dbReference type="SMART" id="SM00563">
    <property type="entry name" value="PlsC"/>
    <property type="match status" value="1"/>
</dbReference>
<dbReference type="GO" id="GO:0005886">
    <property type="term" value="C:plasma membrane"/>
    <property type="evidence" value="ECO:0007669"/>
    <property type="project" value="TreeGrafter"/>
</dbReference>
<dbReference type="CDD" id="cd07989">
    <property type="entry name" value="LPLAT_AGPAT-like"/>
    <property type="match status" value="1"/>
</dbReference>
<evidence type="ECO:0000256" key="2">
    <source>
        <dbReference type="ARBA" id="ARBA00023315"/>
    </source>
</evidence>
<evidence type="ECO:0000256" key="1">
    <source>
        <dbReference type="ARBA" id="ARBA00022679"/>
    </source>
</evidence>
<name>A0A939HHG6_9MICC</name>
<dbReference type="PANTHER" id="PTHR10434">
    <property type="entry name" value="1-ACYL-SN-GLYCEROL-3-PHOSPHATE ACYLTRANSFERASE"/>
    <property type="match status" value="1"/>
</dbReference>
<protein>
    <submittedName>
        <fullName evidence="5">1-acyl-sn-glycerol-3-phosphate acyltransferase</fullName>
    </submittedName>
</protein>
<dbReference type="GO" id="GO:0006654">
    <property type="term" value="P:phosphatidic acid biosynthetic process"/>
    <property type="evidence" value="ECO:0007669"/>
    <property type="project" value="TreeGrafter"/>
</dbReference>
<keyword evidence="1" id="KW-0808">Transferase</keyword>
<keyword evidence="2 5" id="KW-0012">Acyltransferase</keyword>
<dbReference type="Proteomes" id="UP000664164">
    <property type="component" value="Unassembled WGS sequence"/>
</dbReference>
<feature type="compositionally biased region" description="Low complexity" evidence="3">
    <location>
        <begin position="226"/>
        <end position="235"/>
    </location>
</feature>
<comment type="caution">
    <text evidence="5">The sequence shown here is derived from an EMBL/GenBank/DDBJ whole genome shotgun (WGS) entry which is preliminary data.</text>
</comment>
<dbReference type="AlphaFoldDB" id="A0A939HHG6"/>
<dbReference type="PANTHER" id="PTHR10434:SF11">
    <property type="entry name" value="1-ACYL-SN-GLYCEROL-3-PHOSPHATE ACYLTRANSFERASE"/>
    <property type="match status" value="1"/>
</dbReference>
<dbReference type="Pfam" id="PF01553">
    <property type="entry name" value="Acyltransferase"/>
    <property type="match status" value="1"/>
</dbReference>